<dbReference type="Proteomes" id="UP000032352">
    <property type="component" value="Chromosome"/>
</dbReference>
<dbReference type="SUPFAM" id="SSF56935">
    <property type="entry name" value="Porins"/>
    <property type="match status" value="1"/>
</dbReference>
<evidence type="ECO:0000313" key="16">
    <source>
        <dbReference type="EMBL" id="WDE07897.1"/>
    </source>
</evidence>
<dbReference type="EMBL" id="CP059733">
    <property type="protein sequence ID" value="WDE07897.1"/>
    <property type="molecule type" value="Genomic_DNA"/>
</dbReference>
<dbReference type="PANTHER" id="PTHR32552">
    <property type="entry name" value="FERRICHROME IRON RECEPTOR-RELATED"/>
    <property type="match status" value="1"/>
</dbReference>
<evidence type="ECO:0000256" key="10">
    <source>
        <dbReference type="ARBA" id="ARBA00023136"/>
    </source>
</evidence>
<sequence length="860" mass="95602">MTYSITAPLLALWLPLFSCLYPLVSLSAQMPGEKQQAADDAADIEALYQLNLEELLNIRFSTGIAGPSQKKLDSSIAITTITFDDIIKLQPQSTADLLEVVPGFFTEDSAGEVFGNFSARGTWGDSNRMIGMHNDGVMTAYSDIFNGSLTKVDFMTEKVEVVRGGTAGIISSRGPSSVVNYISRKGTPNPQGSTALRVSDHHTRRFDGFYSGPLTDTWSFALGGFYRHQDGLRDRGFTADSGGQFRLNFSRQLSPEKINSGAIHLSYHHVNDKNAFYLPTPMTDTDNPRTIPGGVNALKGSLASRDAKHITLVSPTGLSRHDLADGLHTRANIFGLDINKDFKDSGWSLHNQLRHMRYKGDANAIYPNGNNQIQPALQRLYGDGGIASSMFAAFPEAVAVQYAYAGSGQLIPDEQLPGLNRNGLTQELTYRRFGYHLSQLANNLNIRFESGDNILTLGSVYLKADYDKLYRDQHKYLAELTDNARKLDVVALNASGEVLGHYTREGFSDFFTEFSLGDSKLESLSLFLLDEYQLTDKLRMDFGLRYEDLSVKTRAWLRETDVDIPVPYNAIDILADNSVLAWPGDSRFTMSPRDESDTGWSVGANYHVNDHLTFYSRYTDTFMFRSDLLGEVINAAQGRDVTRAQKESKTELNFFEIGLRYAGQHFATSLTLYNTEFTPQAINVTVAENGRDVLKSIEFDTRALGLEFEASWSPRPWFNLAVSGVIQDAEYTGAQGLIDGVEVDGNQINRIANEQLRLTPSFYFHNSELFFTYHYLGERFGNAANTSKLPAYATLAAGINFRLNDNLSLMLKGTNLTKKIGLSEGNPRDQSQLGQLAMTEHFYARSIFGRTFTASLTYAF</sequence>
<keyword evidence="11 12" id="KW-0998">Cell outer membrane</keyword>
<comment type="similarity">
    <text evidence="12 13">Belongs to the TonB-dependent receptor family.</text>
</comment>
<dbReference type="InterPro" id="IPR036942">
    <property type="entry name" value="Beta-barrel_TonB_sf"/>
</dbReference>
<feature type="domain" description="TonB-dependent receptor-like beta-barrel" evidence="14">
    <location>
        <begin position="429"/>
        <end position="816"/>
    </location>
</feature>
<dbReference type="Pfam" id="PF07715">
    <property type="entry name" value="Plug"/>
    <property type="match status" value="1"/>
</dbReference>
<evidence type="ECO:0000259" key="15">
    <source>
        <dbReference type="Pfam" id="PF07715"/>
    </source>
</evidence>
<dbReference type="RefSeq" id="WP_044838142.1">
    <property type="nucleotide sequence ID" value="NZ_CP059733.1"/>
</dbReference>
<dbReference type="InterPro" id="IPR012910">
    <property type="entry name" value="Plug_dom"/>
</dbReference>
<reference evidence="16 17" key="2">
    <citation type="journal article" date="2022" name="Mar. Drugs">
        <title>Bioassay-Guided Fractionation Leads to the Detection of Cholic Acid Generated by the Rare Thalassomonas sp.</title>
        <authorList>
            <person name="Pheiffer F."/>
            <person name="Schneider Y.K."/>
            <person name="Hansen E.H."/>
            <person name="Andersen J.H."/>
            <person name="Isaksson J."/>
            <person name="Busche T."/>
            <person name="R C."/>
            <person name="Kalinowski J."/>
            <person name="Zyl L.V."/>
            <person name="Trindade M."/>
        </authorList>
    </citation>
    <scope>NUCLEOTIDE SEQUENCE [LARGE SCALE GENOMIC DNA]</scope>
    <source>
        <strain evidence="16 17">XOM25</strain>
    </source>
</reference>
<name>A0AAE9Z7X0_9GAMM</name>
<dbReference type="KEGG" id="tvd:SG34_014020"/>
<evidence type="ECO:0000256" key="7">
    <source>
        <dbReference type="ARBA" id="ARBA00023004"/>
    </source>
</evidence>
<keyword evidence="6" id="KW-0732">Signal</keyword>
<accession>A0AAE9Z7X0</accession>
<keyword evidence="16" id="KW-0675">Receptor</keyword>
<dbReference type="GO" id="GO:0009279">
    <property type="term" value="C:cell outer membrane"/>
    <property type="evidence" value="ECO:0007669"/>
    <property type="project" value="UniProtKB-SubCell"/>
</dbReference>
<feature type="domain" description="TonB-dependent receptor plug" evidence="15">
    <location>
        <begin position="71"/>
        <end position="176"/>
    </location>
</feature>
<evidence type="ECO:0000256" key="9">
    <source>
        <dbReference type="ARBA" id="ARBA00023077"/>
    </source>
</evidence>
<keyword evidence="5 12" id="KW-0812">Transmembrane</keyword>
<evidence type="ECO:0000259" key="14">
    <source>
        <dbReference type="Pfam" id="PF00593"/>
    </source>
</evidence>
<dbReference type="PROSITE" id="PS52016">
    <property type="entry name" value="TONB_DEPENDENT_REC_3"/>
    <property type="match status" value="1"/>
</dbReference>
<dbReference type="InterPro" id="IPR039426">
    <property type="entry name" value="TonB-dep_rcpt-like"/>
</dbReference>
<keyword evidence="7" id="KW-0408">Iron</keyword>
<keyword evidence="17" id="KW-1185">Reference proteome</keyword>
<keyword evidence="3 12" id="KW-1134">Transmembrane beta strand</keyword>
<evidence type="ECO:0000256" key="6">
    <source>
        <dbReference type="ARBA" id="ARBA00022729"/>
    </source>
</evidence>
<evidence type="ECO:0000256" key="13">
    <source>
        <dbReference type="RuleBase" id="RU003357"/>
    </source>
</evidence>
<evidence type="ECO:0000256" key="3">
    <source>
        <dbReference type="ARBA" id="ARBA00022452"/>
    </source>
</evidence>
<evidence type="ECO:0000256" key="1">
    <source>
        <dbReference type="ARBA" id="ARBA00004571"/>
    </source>
</evidence>
<evidence type="ECO:0000256" key="4">
    <source>
        <dbReference type="ARBA" id="ARBA00022496"/>
    </source>
</evidence>
<keyword evidence="8" id="KW-0406">Ion transport</keyword>
<keyword evidence="4" id="KW-0410">Iron transport</keyword>
<evidence type="ECO:0000256" key="8">
    <source>
        <dbReference type="ARBA" id="ARBA00023065"/>
    </source>
</evidence>
<dbReference type="Gene3D" id="2.170.130.10">
    <property type="entry name" value="TonB-dependent receptor, plug domain"/>
    <property type="match status" value="1"/>
</dbReference>
<organism evidence="16 17">
    <name type="scientific">Thalassomonas viridans</name>
    <dbReference type="NCBI Taxonomy" id="137584"/>
    <lineage>
        <taxon>Bacteria</taxon>
        <taxon>Pseudomonadati</taxon>
        <taxon>Pseudomonadota</taxon>
        <taxon>Gammaproteobacteria</taxon>
        <taxon>Alteromonadales</taxon>
        <taxon>Colwelliaceae</taxon>
        <taxon>Thalassomonas</taxon>
    </lineage>
</organism>
<keyword evidence="9 13" id="KW-0798">TonB box</keyword>
<keyword evidence="2 12" id="KW-0813">Transport</keyword>
<evidence type="ECO:0000313" key="17">
    <source>
        <dbReference type="Proteomes" id="UP000032352"/>
    </source>
</evidence>
<evidence type="ECO:0000256" key="12">
    <source>
        <dbReference type="PROSITE-ProRule" id="PRU01360"/>
    </source>
</evidence>
<evidence type="ECO:0000256" key="11">
    <source>
        <dbReference type="ARBA" id="ARBA00023237"/>
    </source>
</evidence>
<protein>
    <submittedName>
        <fullName evidence="16">TonB-dependent receptor</fullName>
    </submittedName>
</protein>
<dbReference type="Gene3D" id="2.40.170.20">
    <property type="entry name" value="TonB-dependent receptor, beta-barrel domain"/>
    <property type="match status" value="1"/>
</dbReference>
<dbReference type="PANTHER" id="PTHR32552:SF89">
    <property type="entry name" value="CATECHOLATE SIDEROPHORE RECEPTOR FIU"/>
    <property type="match status" value="1"/>
</dbReference>
<dbReference type="Pfam" id="PF00593">
    <property type="entry name" value="TonB_dep_Rec_b-barrel"/>
    <property type="match status" value="1"/>
</dbReference>
<dbReference type="InterPro" id="IPR037066">
    <property type="entry name" value="Plug_dom_sf"/>
</dbReference>
<dbReference type="GO" id="GO:0015344">
    <property type="term" value="F:siderophore uptake transmembrane transporter activity"/>
    <property type="evidence" value="ECO:0007669"/>
    <property type="project" value="TreeGrafter"/>
</dbReference>
<proteinExistence type="inferred from homology"/>
<comment type="subcellular location">
    <subcellularLocation>
        <location evidence="1 12">Cell outer membrane</location>
        <topology evidence="1 12">Multi-pass membrane protein</topology>
    </subcellularLocation>
</comment>
<evidence type="ECO:0000256" key="5">
    <source>
        <dbReference type="ARBA" id="ARBA00022692"/>
    </source>
</evidence>
<dbReference type="AlphaFoldDB" id="A0AAE9Z7X0"/>
<reference evidence="16 17" key="1">
    <citation type="journal article" date="2015" name="Genome Announc.">
        <title>Draft Genome Sequences of Marine Isolates of Thalassomonas viridans and Thalassomonas actiniarum.</title>
        <authorList>
            <person name="Olonade I."/>
            <person name="van Zyl L.J."/>
            <person name="Trindade M."/>
        </authorList>
    </citation>
    <scope>NUCLEOTIDE SEQUENCE [LARGE SCALE GENOMIC DNA]</scope>
    <source>
        <strain evidence="16 17">XOM25</strain>
    </source>
</reference>
<dbReference type="InterPro" id="IPR000531">
    <property type="entry name" value="Beta-barrel_TonB"/>
</dbReference>
<gene>
    <name evidence="16" type="ORF">SG34_014020</name>
</gene>
<keyword evidence="10 12" id="KW-0472">Membrane</keyword>
<evidence type="ECO:0000256" key="2">
    <source>
        <dbReference type="ARBA" id="ARBA00022448"/>
    </source>
</evidence>